<dbReference type="PROSITE" id="PS51688">
    <property type="entry name" value="ICA"/>
    <property type="match status" value="1"/>
</dbReference>
<reference evidence="3" key="1">
    <citation type="journal article" date="2020" name="Nature">
        <title>Giant virus diversity and host interactions through global metagenomics.</title>
        <authorList>
            <person name="Schulz F."/>
            <person name="Roux S."/>
            <person name="Paez-Espino D."/>
            <person name="Jungbluth S."/>
            <person name="Walsh D.A."/>
            <person name="Denef V.J."/>
            <person name="McMahon K.D."/>
            <person name="Konstantinidis K.T."/>
            <person name="Eloe-Fadrosh E.A."/>
            <person name="Kyrpides N.C."/>
            <person name="Woyke T."/>
        </authorList>
    </citation>
    <scope>NUCLEOTIDE SEQUENCE</scope>
    <source>
        <strain evidence="3">GVMAG-M-3300024258-14</strain>
    </source>
</reference>
<evidence type="ECO:0000313" key="3">
    <source>
        <dbReference type="EMBL" id="QHT93928.1"/>
    </source>
</evidence>
<dbReference type="InterPro" id="IPR030392">
    <property type="entry name" value="S74_ICA"/>
</dbReference>
<sequence length="567" mass="62556">MSYLSFENNIIEASGNLILKSTSGVIDCSNATISNVTIKATITDSERIKVTSIEASLNDISFNNSNLLDVSSIQVNNDVSCSSLSVDTIGFANHDISFNNSNLLDVSSIQVNNDVSCSSIFVDTINSKSNSNVNIKGNLTIDGSLIIQTGEITLIKTKDLDISDNIIGLNRGHTGGNNTSGMLINYDISNIFFGYHDTENAFVIADTSYNHDDDSRNIVLDNYVDLKVGNVNIVNTDPEPSNNPKAQLNIYGNSYASSAQIFLGQQSKVGAGIRYNGNNDKMEFYNRDASSESVVMSYNYNSNNVTFNGSVDASSNMFQTVLEDVSFSYIQLDRKDCSLNQNIITTKIGYLNSTNNVLHITNNADYIYLARYTDDDTVTPYLNIGQYISGTATDLSNYKHVSNVMIQAPSFSGDLTNTSGLTLTGHNSKTFIIGANDKHESNVMIQAPSFNATSDYRTKTNIEDLDETITVSNLRPLVYIKNGKKEIGLIAHELQEVYPFMVCGEKDGEQMQSVNYNGLIGVLINDVKRLNNENKKLKSEYETLKSENSEIKSRLDTLEEKFNKRFE</sequence>
<evidence type="ECO:0000256" key="1">
    <source>
        <dbReference type="SAM" id="Coils"/>
    </source>
</evidence>
<name>A0A6C0IL61_9ZZZZ</name>
<dbReference type="AlphaFoldDB" id="A0A6C0IL61"/>
<organism evidence="3">
    <name type="scientific">viral metagenome</name>
    <dbReference type="NCBI Taxonomy" id="1070528"/>
    <lineage>
        <taxon>unclassified sequences</taxon>
        <taxon>metagenomes</taxon>
        <taxon>organismal metagenomes</taxon>
    </lineage>
</organism>
<dbReference type="EMBL" id="MN740211">
    <property type="protein sequence ID" value="QHT93928.1"/>
    <property type="molecule type" value="Genomic_DNA"/>
</dbReference>
<protein>
    <recommendedName>
        <fullName evidence="2">Peptidase S74 domain-containing protein</fullName>
    </recommendedName>
</protein>
<keyword evidence="1" id="KW-0175">Coiled coil</keyword>
<dbReference type="Pfam" id="PF13884">
    <property type="entry name" value="Peptidase_S74"/>
    <property type="match status" value="1"/>
</dbReference>
<feature type="domain" description="Peptidase S74" evidence="2">
    <location>
        <begin position="454"/>
        <end position="541"/>
    </location>
</feature>
<evidence type="ECO:0000259" key="2">
    <source>
        <dbReference type="PROSITE" id="PS51688"/>
    </source>
</evidence>
<proteinExistence type="predicted"/>
<feature type="coiled-coil region" evidence="1">
    <location>
        <begin position="520"/>
        <end position="561"/>
    </location>
</feature>
<accession>A0A6C0IL61</accession>